<dbReference type="Proteomes" id="UP001347796">
    <property type="component" value="Unassembled WGS sequence"/>
</dbReference>
<proteinExistence type="predicted"/>
<evidence type="ECO:0000313" key="2">
    <source>
        <dbReference type="Proteomes" id="UP001347796"/>
    </source>
</evidence>
<accession>A0AAN8J6R4</accession>
<dbReference type="EMBL" id="JAZGQO010000014">
    <property type="protein sequence ID" value="KAK6171392.1"/>
    <property type="molecule type" value="Genomic_DNA"/>
</dbReference>
<protein>
    <submittedName>
        <fullName evidence="1">Uncharacterized protein</fullName>
    </submittedName>
</protein>
<comment type="caution">
    <text evidence="1">The sequence shown here is derived from an EMBL/GenBank/DDBJ whole genome shotgun (WGS) entry which is preliminary data.</text>
</comment>
<gene>
    <name evidence="1" type="ORF">SNE40_019591</name>
</gene>
<sequence>MEDGDEEMIDDYSLLSDVEMEDTLNPSLIFTHLITQGSARYLYETVEDEEMQGDCTPAEMENISLRHTNLVIRQDSSRNQYDTGLFTPNPSEIHVSTSALLGEIPQNPSHIYQSSSTSSQNVPQNPTRYLVNGARGLQLEVGEAERRMQIDRYMKFGLSKQKLYQTVDQNLDIKKFFQGTLFVGEIRSKLDNYLPGLYIVSDEKIRGPNETWHCSALIVYVHGRKRLYYYIDSRGEVLSELRGKVEWNENNWQQHQTCAFYVFFVLHKWTMYINNLGSQKPNFKEFIQNIFTPEDTSERDMCVISYCMDLLFDDSNI</sequence>
<evidence type="ECO:0000313" key="1">
    <source>
        <dbReference type="EMBL" id="KAK6171392.1"/>
    </source>
</evidence>
<dbReference type="AlphaFoldDB" id="A0AAN8J6R4"/>
<name>A0AAN8J6R4_PATCE</name>
<reference evidence="1 2" key="1">
    <citation type="submission" date="2024-01" db="EMBL/GenBank/DDBJ databases">
        <title>The genome of the rayed Mediterranean limpet Patella caerulea (Linnaeus, 1758).</title>
        <authorList>
            <person name="Anh-Thu Weber A."/>
            <person name="Halstead-Nussloch G."/>
        </authorList>
    </citation>
    <scope>NUCLEOTIDE SEQUENCE [LARGE SCALE GENOMIC DNA]</scope>
    <source>
        <strain evidence="1">AATW-2023a</strain>
        <tissue evidence="1">Whole specimen</tissue>
    </source>
</reference>
<keyword evidence="2" id="KW-1185">Reference proteome</keyword>
<organism evidence="1 2">
    <name type="scientific">Patella caerulea</name>
    <name type="common">Rayed Mediterranean limpet</name>
    <dbReference type="NCBI Taxonomy" id="87958"/>
    <lineage>
        <taxon>Eukaryota</taxon>
        <taxon>Metazoa</taxon>
        <taxon>Spiralia</taxon>
        <taxon>Lophotrochozoa</taxon>
        <taxon>Mollusca</taxon>
        <taxon>Gastropoda</taxon>
        <taxon>Patellogastropoda</taxon>
        <taxon>Patelloidea</taxon>
        <taxon>Patellidae</taxon>
        <taxon>Patella</taxon>
    </lineage>
</organism>